<feature type="transmembrane region" description="Helical" evidence="7">
    <location>
        <begin position="188"/>
        <end position="208"/>
    </location>
</feature>
<feature type="domain" description="TM7S3/TM198-like" evidence="9">
    <location>
        <begin position="60"/>
        <end position="254"/>
    </location>
</feature>
<evidence type="ECO:0000313" key="11">
    <source>
        <dbReference type="Proteomes" id="UP000285060"/>
    </source>
</evidence>
<dbReference type="InterPro" id="IPR025256">
    <property type="entry name" value="TM7S3/TM198-like_dom"/>
</dbReference>
<keyword evidence="5 7" id="KW-0472">Membrane</keyword>
<feature type="transmembrane region" description="Helical" evidence="7">
    <location>
        <begin position="162"/>
        <end position="181"/>
    </location>
</feature>
<dbReference type="AlphaFoldDB" id="A0A418ANQ5"/>
<keyword evidence="3 7" id="KW-0812">Transmembrane</keyword>
<accession>A0A418ANQ5</accession>
<sequence>MSGTTTSWRTTALALLVLVPFVSGATVDGNSTFDNQVNKILRWDGTRESLGVGPDVIAGIAIAAGLTAVFLGYRLIRPAIFLAGFAIGSVFCFVVSERVFRDKAYVDAASWVAFVVGGLIVGSLVVWLYKVGIFLVGAFAGLLLATQIHTSFGHSFNPSDPHVALIVLLVVCGLACGAVAVMIERPSVIVATAWAGAVTGVWGIGYFAGNYPNAARLKQHADAKGAWHVDVPVEWWGYLAGSVVLAFVGMFVQFRDQRSRQEQRVAYVIASTPTHGNPIRHV</sequence>
<feature type="transmembrane region" description="Helical" evidence="7">
    <location>
        <begin position="56"/>
        <end position="73"/>
    </location>
</feature>
<name>A0A418ANQ5_9STRA</name>
<reference evidence="10 11" key="1">
    <citation type="submission" date="2018-08" db="EMBL/GenBank/DDBJ databases">
        <title>Aphanomyces genome sequencing and annotation.</title>
        <authorList>
            <person name="Minardi D."/>
            <person name="Oidtmann B."/>
            <person name="Van Der Giezen M."/>
            <person name="Studholme D.J."/>
        </authorList>
    </citation>
    <scope>NUCLEOTIDE SEQUENCE [LARGE SCALE GENOMIC DNA]</scope>
    <source>
        <strain evidence="10 11">NJM0002</strain>
    </source>
</reference>
<evidence type="ECO:0000256" key="4">
    <source>
        <dbReference type="ARBA" id="ARBA00022989"/>
    </source>
</evidence>
<feature type="transmembrane region" description="Helical" evidence="7">
    <location>
        <begin position="80"/>
        <end position="96"/>
    </location>
</feature>
<evidence type="ECO:0000313" key="10">
    <source>
        <dbReference type="EMBL" id="RHY26722.1"/>
    </source>
</evidence>
<evidence type="ECO:0000256" key="7">
    <source>
        <dbReference type="SAM" id="Phobius"/>
    </source>
</evidence>
<evidence type="ECO:0000256" key="5">
    <source>
        <dbReference type="ARBA" id="ARBA00023136"/>
    </source>
</evidence>
<evidence type="ECO:0000256" key="8">
    <source>
        <dbReference type="SAM" id="SignalP"/>
    </source>
</evidence>
<dbReference type="PANTHER" id="PTHR31247">
    <property type="entry name" value="TRANSMEMBRANE PROTEIN 198 FAMILY MEMBER"/>
    <property type="match status" value="1"/>
</dbReference>
<organism evidence="10 11">
    <name type="scientific">Aphanomyces invadans</name>
    <dbReference type="NCBI Taxonomy" id="157072"/>
    <lineage>
        <taxon>Eukaryota</taxon>
        <taxon>Sar</taxon>
        <taxon>Stramenopiles</taxon>
        <taxon>Oomycota</taxon>
        <taxon>Saprolegniomycetes</taxon>
        <taxon>Saprolegniales</taxon>
        <taxon>Verrucalvaceae</taxon>
        <taxon>Aphanomyces</taxon>
    </lineage>
</organism>
<feature type="transmembrane region" description="Helical" evidence="7">
    <location>
        <begin position="108"/>
        <end position="128"/>
    </location>
</feature>
<dbReference type="GO" id="GO:0005886">
    <property type="term" value="C:plasma membrane"/>
    <property type="evidence" value="ECO:0007669"/>
    <property type="project" value="TreeGrafter"/>
</dbReference>
<comment type="similarity">
    <text evidence="2">Belongs to the TMEM198 family.</text>
</comment>
<dbReference type="Pfam" id="PF13886">
    <property type="entry name" value="TM7S3_TM198"/>
    <property type="match status" value="1"/>
</dbReference>
<dbReference type="PANTHER" id="PTHR31247:SF5">
    <property type="entry name" value="DUF4203 DOMAIN-CONTAINING PROTEIN"/>
    <property type="match status" value="1"/>
</dbReference>
<dbReference type="VEuPathDB" id="FungiDB:H310_10606"/>
<feature type="chain" id="PRO_5019093190" description="Transmembrane protein 198" evidence="8">
    <location>
        <begin position="25"/>
        <end position="282"/>
    </location>
</feature>
<dbReference type="InterPro" id="IPR040236">
    <property type="entry name" value="TMEM198"/>
</dbReference>
<feature type="signal peptide" evidence="8">
    <location>
        <begin position="1"/>
        <end position="24"/>
    </location>
</feature>
<feature type="transmembrane region" description="Helical" evidence="7">
    <location>
        <begin position="133"/>
        <end position="150"/>
    </location>
</feature>
<evidence type="ECO:0000259" key="9">
    <source>
        <dbReference type="Pfam" id="PF13886"/>
    </source>
</evidence>
<evidence type="ECO:0000256" key="6">
    <source>
        <dbReference type="ARBA" id="ARBA00049737"/>
    </source>
</evidence>
<comment type="subcellular location">
    <subcellularLocation>
        <location evidence="1">Membrane</location>
        <topology evidence="1">Multi-pass membrane protein</topology>
    </subcellularLocation>
</comment>
<gene>
    <name evidence="10" type="ORF">DYB32_007346</name>
</gene>
<evidence type="ECO:0000256" key="3">
    <source>
        <dbReference type="ARBA" id="ARBA00022692"/>
    </source>
</evidence>
<keyword evidence="8" id="KW-0732">Signal</keyword>
<protein>
    <recommendedName>
        <fullName evidence="6">Transmembrane protein 198</fullName>
    </recommendedName>
</protein>
<proteinExistence type="inferred from homology"/>
<feature type="transmembrane region" description="Helical" evidence="7">
    <location>
        <begin position="235"/>
        <end position="254"/>
    </location>
</feature>
<evidence type="ECO:0000256" key="1">
    <source>
        <dbReference type="ARBA" id="ARBA00004141"/>
    </source>
</evidence>
<keyword evidence="11" id="KW-1185">Reference proteome</keyword>
<dbReference type="Proteomes" id="UP000285060">
    <property type="component" value="Unassembled WGS sequence"/>
</dbReference>
<evidence type="ECO:0000256" key="2">
    <source>
        <dbReference type="ARBA" id="ARBA00006244"/>
    </source>
</evidence>
<keyword evidence="4 7" id="KW-1133">Transmembrane helix</keyword>
<dbReference type="EMBL" id="QUSY01000926">
    <property type="protein sequence ID" value="RHY26722.1"/>
    <property type="molecule type" value="Genomic_DNA"/>
</dbReference>
<comment type="caution">
    <text evidence="10">The sequence shown here is derived from an EMBL/GenBank/DDBJ whole genome shotgun (WGS) entry which is preliminary data.</text>
</comment>